<evidence type="ECO:0000256" key="2">
    <source>
        <dbReference type="SAM" id="SignalP"/>
    </source>
</evidence>
<feature type="signal peptide" evidence="2">
    <location>
        <begin position="1"/>
        <end position="18"/>
    </location>
</feature>
<protein>
    <recommendedName>
        <fullName evidence="5">Lipoprotein</fullName>
    </recommendedName>
</protein>
<name>A0A1V9A5K1_SACPI</name>
<keyword evidence="2" id="KW-0732">Signal</keyword>
<reference evidence="3 4" key="1">
    <citation type="submission" date="2017-02" db="EMBL/GenBank/DDBJ databases">
        <title>Draft genome of Saccharomonospora sp. 154.</title>
        <authorList>
            <person name="Alonso-Carmona G.S."/>
            <person name="De La Haba R."/>
            <person name="Vera-Gargallo B."/>
            <person name="Sandoval-Trujillo A.H."/>
            <person name="Ramirez-Duran N."/>
            <person name="Ventosa A."/>
        </authorList>
    </citation>
    <scope>NUCLEOTIDE SEQUENCE [LARGE SCALE GENOMIC DNA]</scope>
    <source>
        <strain evidence="3 4">LRS4.154</strain>
    </source>
</reference>
<feature type="region of interest" description="Disordered" evidence="1">
    <location>
        <begin position="25"/>
        <end position="47"/>
    </location>
</feature>
<feature type="chain" id="PRO_5038675959" description="Lipoprotein" evidence="2">
    <location>
        <begin position="19"/>
        <end position="234"/>
    </location>
</feature>
<dbReference type="RefSeq" id="WP_081191473.1">
    <property type="nucleotide sequence ID" value="NZ_MWIH01000005.1"/>
</dbReference>
<evidence type="ECO:0008006" key="5">
    <source>
        <dbReference type="Google" id="ProtNLM"/>
    </source>
</evidence>
<accession>A0A1V9A5K1</accession>
<dbReference type="AlphaFoldDB" id="A0A1V9A5K1"/>
<comment type="caution">
    <text evidence="3">The sequence shown here is derived from an EMBL/GenBank/DDBJ whole genome shotgun (WGS) entry which is preliminary data.</text>
</comment>
<feature type="compositionally biased region" description="Low complexity" evidence="1">
    <location>
        <begin position="37"/>
        <end position="47"/>
    </location>
</feature>
<dbReference type="Proteomes" id="UP000192591">
    <property type="component" value="Unassembled WGS sequence"/>
</dbReference>
<keyword evidence="4" id="KW-1185">Reference proteome</keyword>
<dbReference type="STRING" id="1962155.B1813_09410"/>
<evidence type="ECO:0000313" key="3">
    <source>
        <dbReference type="EMBL" id="OQO92409.1"/>
    </source>
</evidence>
<proteinExistence type="predicted"/>
<evidence type="ECO:0000313" key="4">
    <source>
        <dbReference type="Proteomes" id="UP000192591"/>
    </source>
</evidence>
<evidence type="ECO:0000256" key="1">
    <source>
        <dbReference type="SAM" id="MobiDB-lite"/>
    </source>
</evidence>
<gene>
    <name evidence="3" type="ORF">B1813_09410</name>
</gene>
<dbReference type="PROSITE" id="PS51257">
    <property type="entry name" value="PROKAR_LIPOPROTEIN"/>
    <property type="match status" value="1"/>
</dbReference>
<sequence length="234" mass="24662">MSARSILATLFATLPLFAAVSCGSEPAPVQGAPQSTPESQAVASAAAPEDDAAVRESFDRYLTTLRDTDGEAAARLVTSTTIRHYGELATLAATGGPGEIGRRSLIDRLNIALVRHHLATEQLEAMDGPALFVVAVERGLIDKAQVETLTLGEITVSGDRAVAAAEDEGGKGTALSFARERGTWRLDLMPLIETSDRIMTELAARHGVSEDELVFRLASTATGTTVDESVFAKP</sequence>
<organism evidence="3 4">
    <name type="scientific">Saccharomonospora piscinae</name>
    <dbReference type="NCBI Taxonomy" id="687388"/>
    <lineage>
        <taxon>Bacteria</taxon>
        <taxon>Bacillati</taxon>
        <taxon>Actinomycetota</taxon>
        <taxon>Actinomycetes</taxon>
        <taxon>Pseudonocardiales</taxon>
        <taxon>Pseudonocardiaceae</taxon>
        <taxon>Saccharomonospora</taxon>
    </lineage>
</organism>
<dbReference type="EMBL" id="MWIH01000005">
    <property type="protein sequence ID" value="OQO92409.1"/>
    <property type="molecule type" value="Genomic_DNA"/>
</dbReference>